<dbReference type="Proteomes" id="UP000815677">
    <property type="component" value="Unassembled WGS sequence"/>
</dbReference>
<feature type="transmembrane region" description="Helical" evidence="6">
    <location>
        <begin position="188"/>
        <end position="204"/>
    </location>
</feature>
<feature type="transmembrane region" description="Helical" evidence="6">
    <location>
        <begin position="152"/>
        <end position="181"/>
    </location>
</feature>
<gene>
    <name evidence="7" type="ORF">MCHLO_12304</name>
</gene>
<evidence type="ECO:0000256" key="1">
    <source>
        <dbReference type="ARBA" id="ARBA00004141"/>
    </source>
</evidence>
<keyword evidence="2 6" id="KW-0812">Transmembrane</keyword>
<dbReference type="EMBL" id="DF849041">
    <property type="protein sequence ID" value="GAT55555.1"/>
    <property type="molecule type" value="Genomic_DNA"/>
</dbReference>
<feature type="transmembrane region" description="Helical" evidence="6">
    <location>
        <begin position="378"/>
        <end position="399"/>
    </location>
</feature>
<sequence>MATTPSARLPAELPSYAMRSDSEDLAQRQTSWIAIEPVVRGAPSLGASDAAASVEQDAPPSFTESRFDVILRRQRQRPPEGGGLKQPQVPASRFLNLSSSFEFAGWGSLIKLKLTSQEHAAGEERLQNIRRGKVLGQWLGSAIPGNDLLGSVFYALPAVVLVSGVYSPISLFVATLTLFLWRPIMGELVAALPLSGAPYSYLLNTSRKSLALVGAALMVLDFTSTSVVSAATASSYITAEIPPTSAISHHLPPPALTLLILTTFATISLSGLKDSARVSAAVLAYHALTMVVLALSACIRLGLEGRTISVLAANWREGSTGKSLAVVTKQIFEGFCLGMLDLTGIECTPSYAPFLTVAQSSSPAKPAMSTFARIQRNVHLPIIVLNGGMMLLLLSLVPLSEMLGEDGNGNLLSLLRTVRAVGPRWILPAIFLSRLPVTDAPHVSLLAATLLNAVFYASAGMSVVVVSKMFSLAWLTLMGVFPLALLLMRFNRGRLIPHCASGPRKSTRLSTIFATFLVTIVVFAGNIAIDASTAGYFAAYLLGVLFVFGATQNKIAILRAIYWVYDQYPGLHRFTSLGESLVRVMTRLRGQPVCILVKGDEINLLLHMILYVRENEDTSCVKIVHFCGRVDDEESMGVDLVPSELEANAKILDEAFPEITIDLIIIQDTFTSASIGALAQRLGIPPALMFIRCPGPRPRCSVAEMGVRIISR</sequence>
<keyword evidence="3 6" id="KW-1133">Transmembrane helix</keyword>
<evidence type="ECO:0000256" key="2">
    <source>
        <dbReference type="ARBA" id="ARBA00022692"/>
    </source>
</evidence>
<feature type="transmembrane region" description="Helical" evidence="6">
    <location>
        <begin position="443"/>
        <end position="465"/>
    </location>
</feature>
<evidence type="ECO:0000313" key="8">
    <source>
        <dbReference type="Proteomes" id="UP000815677"/>
    </source>
</evidence>
<dbReference type="InterPro" id="IPR002293">
    <property type="entry name" value="AA/rel_permease1"/>
</dbReference>
<feature type="transmembrane region" description="Helical" evidence="6">
    <location>
        <begin position="411"/>
        <end position="431"/>
    </location>
</feature>
<evidence type="ECO:0000256" key="4">
    <source>
        <dbReference type="ARBA" id="ARBA00023136"/>
    </source>
</evidence>
<evidence type="ECO:0000256" key="5">
    <source>
        <dbReference type="SAM" id="MobiDB-lite"/>
    </source>
</evidence>
<dbReference type="Gene3D" id="1.20.1740.10">
    <property type="entry name" value="Amino acid/polyamine transporter I"/>
    <property type="match status" value="1"/>
</dbReference>
<comment type="subcellular location">
    <subcellularLocation>
        <location evidence="1">Membrane</location>
        <topology evidence="1">Multi-pass membrane protein</topology>
    </subcellularLocation>
</comment>
<keyword evidence="4 6" id="KW-0472">Membrane</keyword>
<keyword evidence="8" id="KW-1185">Reference proteome</keyword>
<evidence type="ECO:0000256" key="3">
    <source>
        <dbReference type="ARBA" id="ARBA00022989"/>
    </source>
</evidence>
<reference evidence="7" key="1">
    <citation type="submission" date="2014-09" db="EMBL/GenBank/DDBJ databases">
        <title>Genome sequence of the luminous mushroom Mycena chlorophos for searching fungal bioluminescence genes.</title>
        <authorList>
            <person name="Tanaka Y."/>
            <person name="Kasuga D."/>
            <person name="Oba Y."/>
            <person name="Hase S."/>
            <person name="Sato K."/>
            <person name="Oba Y."/>
            <person name="Sakakibara Y."/>
        </authorList>
    </citation>
    <scope>NUCLEOTIDE SEQUENCE</scope>
</reference>
<feature type="transmembrane region" description="Helical" evidence="6">
    <location>
        <begin position="509"/>
        <end position="528"/>
    </location>
</feature>
<evidence type="ECO:0000313" key="7">
    <source>
        <dbReference type="EMBL" id="GAT55555.1"/>
    </source>
</evidence>
<name>A0ABQ0LWU9_MYCCL</name>
<feature type="transmembrane region" description="Helical" evidence="6">
    <location>
        <begin position="534"/>
        <end position="551"/>
    </location>
</feature>
<dbReference type="Pfam" id="PF13520">
    <property type="entry name" value="AA_permease_2"/>
    <property type="match status" value="1"/>
</dbReference>
<proteinExistence type="predicted"/>
<protein>
    <submittedName>
        <fullName evidence="7">AAAP amino acid permease</fullName>
    </submittedName>
</protein>
<feature type="transmembrane region" description="Helical" evidence="6">
    <location>
        <begin position="471"/>
        <end position="488"/>
    </location>
</feature>
<feature type="transmembrane region" description="Helical" evidence="6">
    <location>
        <begin position="278"/>
        <end position="299"/>
    </location>
</feature>
<feature type="region of interest" description="Disordered" evidence="5">
    <location>
        <begin position="1"/>
        <end position="21"/>
    </location>
</feature>
<organism evidence="7 8">
    <name type="scientific">Mycena chlorophos</name>
    <name type="common">Agaric fungus</name>
    <name type="synonym">Agaricus chlorophos</name>
    <dbReference type="NCBI Taxonomy" id="658473"/>
    <lineage>
        <taxon>Eukaryota</taxon>
        <taxon>Fungi</taxon>
        <taxon>Dikarya</taxon>
        <taxon>Basidiomycota</taxon>
        <taxon>Agaricomycotina</taxon>
        <taxon>Agaricomycetes</taxon>
        <taxon>Agaricomycetidae</taxon>
        <taxon>Agaricales</taxon>
        <taxon>Marasmiineae</taxon>
        <taxon>Mycenaceae</taxon>
        <taxon>Mycena</taxon>
    </lineage>
</organism>
<evidence type="ECO:0000256" key="6">
    <source>
        <dbReference type="SAM" id="Phobius"/>
    </source>
</evidence>
<feature type="transmembrane region" description="Helical" evidence="6">
    <location>
        <begin position="210"/>
        <end position="239"/>
    </location>
</feature>
<accession>A0ABQ0LWU9</accession>